<sequence>MTEPVTPIPDSEEGPVTFVDSALKAKPPQPAISGRYRRSHRDGERWLWTVVVFFSAVILLATISGQAVKNGDVAAWVSMLFNGVMATAAVGAYLTARKWVPQLTTQEGYKVAICLVNEHYIYLGIQNPLLRSTNQALSCYNEFLQIYNHTSSADYARKIAILSRAILNEKERKDSIEQADFRLRTYGLYVSPAYSDSMNAMKDAFTHSIDAACSLEAMLQSDLILQKKLEGLDSTSVQFVSDMERLLGAREHLKVTILADGERLSQKWNEMVALQGAIFNTHPRIGELFSVRN</sequence>
<comment type="caution">
    <text evidence="2">The sequence shown here is derived from an EMBL/GenBank/DDBJ whole genome shotgun (WGS) entry which is preliminary data.</text>
</comment>
<dbReference type="EMBL" id="JAPQEX020000005">
    <property type="protein sequence ID" value="MDG1646406.1"/>
    <property type="molecule type" value="Genomic_DNA"/>
</dbReference>
<gene>
    <name evidence="2" type="ORF">OXR69_031940</name>
</gene>
<evidence type="ECO:0008006" key="4">
    <source>
        <dbReference type="Google" id="ProtNLM"/>
    </source>
</evidence>
<evidence type="ECO:0000313" key="3">
    <source>
        <dbReference type="Proteomes" id="UP001075001"/>
    </source>
</evidence>
<dbReference type="RefSeq" id="WP_200519953.1">
    <property type="nucleotide sequence ID" value="NZ_JAPQEX020000005.1"/>
</dbReference>
<evidence type="ECO:0000313" key="2">
    <source>
        <dbReference type="EMBL" id="MDG1646406.1"/>
    </source>
</evidence>
<name>A0ABT6EM49_9ENTR</name>
<proteinExistence type="predicted"/>
<keyword evidence="1" id="KW-0472">Membrane</keyword>
<protein>
    <recommendedName>
        <fullName evidence="4">SMODS and SLOG-associating 2TM effector domain-containing protein</fullName>
    </recommendedName>
</protein>
<keyword evidence="3" id="KW-1185">Reference proteome</keyword>
<feature type="transmembrane region" description="Helical" evidence="1">
    <location>
        <begin position="73"/>
        <end position="94"/>
    </location>
</feature>
<dbReference type="Proteomes" id="UP001075001">
    <property type="component" value="Unassembled WGS sequence"/>
</dbReference>
<keyword evidence="1" id="KW-0812">Transmembrane</keyword>
<feature type="transmembrane region" description="Helical" evidence="1">
    <location>
        <begin position="46"/>
        <end position="67"/>
    </location>
</feature>
<evidence type="ECO:0000256" key="1">
    <source>
        <dbReference type="SAM" id="Phobius"/>
    </source>
</evidence>
<accession>A0ABT6EM49</accession>
<reference evidence="2" key="1">
    <citation type="submission" date="2023-03" db="EMBL/GenBank/DDBJ databases">
        <title>identification of new KPC variant in Klebsiella huaxiensis from the Hospital Sewage Samples in China.</title>
        <authorList>
            <person name="Wu Y."/>
        </authorList>
    </citation>
    <scope>NUCLEOTIDE SEQUENCE</scope>
    <source>
        <strain evidence="2">ZR-9</strain>
    </source>
</reference>
<organism evidence="2 3">
    <name type="scientific">Klebsiella huaxiensis</name>
    <dbReference type="NCBI Taxonomy" id="2153354"/>
    <lineage>
        <taxon>Bacteria</taxon>
        <taxon>Pseudomonadati</taxon>
        <taxon>Pseudomonadota</taxon>
        <taxon>Gammaproteobacteria</taxon>
        <taxon>Enterobacterales</taxon>
        <taxon>Enterobacteriaceae</taxon>
        <taxon>Klebsiella/Raoultella group</taxon>
        <taxon>Klebsiella</taxon>
    </lineage>
</organism>
<keyword evidence="1" id="KW-1133">Transmembrane helix</keyword>